<dbReference type="Gene3D" id="1.25.40.20">
    <property type="entry name" value="Ankyrin repeat-containing domain"/>
    <property type="match status" value="1"/>
</dbReference>
<dbReference type="SUPFAM" id="SSF48403">
    <property type="entry name" value="Ankyrin repeat"/>
    <property type="match status" value="1"/>
</dbReference>
<dbReference type="EMBL" id="FNCJ01000006">
    <property type="protein sequence ID" value="SDG94968.1"/>
    <property type="molecule type" value="Genomic_DNA"/>
</dbReference>
<organism evidence="1 2">
    <name type="scientific">Paraburkholderia phenazinium</name>
    <dbReference type="NCBI Taxonomy" id="60549"/>
    <lineage>
        <taxon>Bacteria</taxon>
        <taxon>Pseudomonadati</taxon>
        <taxon>Pseudomonadota</taxon>
        <taxon>Betaproteobacteria</taxon>
        <taxon>Burkholderiales</taxon>
        <taxon>Burkholderiaceae</taxon>
        <taxon>Paraburkholderia</taxon>
    </lineage>
</organism>
<accession>A0A1G7YEI7</accession>
<dbReference type="InterPro" id="IPR002110">
    <property type="entry name" value="Ankyrin_rpt"/>
</dbReference>
<name>A0A1G7YEI7_9BURK</name>
<protein>
    <submittedName>
        <fullName evidence="1">Uncharacterized protein</fullName>
    </submittedName>
</protein>
<gene>
    <name evidence="1" type="ORF">SAMN05216466_106156</name>
</gene>
<dbReference type="Proteomes" id="UP000199706">
    <property type="component" value="Unassembled WGS sequence"/>
</dbReference>
<sequence length="378" mass="41080">MTFILLDAIVIPAAIPSDAAEQAAFAQLVTTVVANPKAKPGTYCHHGLPLVHHAVRTGNVAALHLLAQHGVSLTKPFRDTVDGTPARHTLTPLEEALLRHDIGMVTALFDAGLDRKILDQHDMDKPPYRALLRAPTEPTIGLVDALLEQVSHLSPGKEDELAGAMVTGFVRWKLSYHALTDHLLNRIRSTTARQRVAADALNVMTGSLPRNLFPSYHRFVPIFLNAGAFVDGHGDEGVHGHVMCELLIRMKPSANRERTLDLMLAHKPNLHAEVSLSSYRGGWMTPFVLAIRSGDRALIERFIAAGALTDGRFETVLEQIALNPGCLTGLDEKGRHAFAHVQQRIVEEEARVLAAAVEEALAAQATPASVPARARARL</sequence>
<dbReference type="AlphaFoldDB" id="A0A1G7YEI7"/>
<evidence type="ECO:0000313" key="2">
    <source>
        <dbReference type="Proteomes" id="UP000199706"/>
    </source>
</evidence>
<dbReference type="RefSeq" id="WP_090685438.1">
    <property type="nucleotide sequence ID" value="NZ_FNCJ01000006.1"/>
</dbReference>
<evidence type="ECO:0000313" key="1">
    <source>
        <dbReference type="EMBL" id="SDG94968.1"/>
    </source>
</evidence>
<dbReference type="InterPro" id="IPR036770">
    <property type="entry name" value="Ankyrin_rpt-contain_sf"/>
</dbReference>
<dbReference type="SMART" id="SM00248">
    <property type="entry name" value="ANK"/>
    <property type="match status" value="3"/>
</dbReference>
<dbReference type="OrthoDB" id="9826876at2"/>
<proteinExistence type="predicted"/>
<reference evidence="1 2" key="1">
    <citation type="submission" date="2016-10" db="EMBL/GenBank/DDBJ databases">
        <authorList>
            <person name="de Groot N.N."/>
        </authorList>
    </citation>
    <scope>NUCLEOTIDE SEQUENCE [LARGE SCALE GENOMIC DNA]</scope>
    <source>
        <strain evidence="1 2">LMG 2247</strain>
    </source>
</reference>